<evidence type="ECO:0000313" key="1">
    <source>
        <dbReference type="EMBL" id="KAL0940939.1"/>
    </source>
</evidence>
<protein>
    <submittedName>
        <fullName evidence="1">Uncharacterized protein</fullName>
    </submittedName>
</protein>
<evidence type="ECO:0000313" key="2">
    <source>
        <dbReference type="Proteomes" id="UP000805649"/>
    </source>
</evidence>
<comment type="caution">
    <text evidence="1">The sequence shown here is derived from an EMBL/GenBank/DDBJ whole genome shotgun (WGS) entry which is preliminary data.</text>
</comment>
<organism evidence="1 2">
    <name type="scientific">Colletotrichum truncatum</name>
    <name type="common">Anthracnose fungus</name>
    <name type="synonym">Colletotrichum capsici</name>
    <dbReference type="NCBI Taxonomy" id="5467"/>
    <lineage>
        <taxon>Eukaryota</taxon>
        <taxon>Fungi</taxon>
        <taxon>Dikarya</taxon>
        <taxon>Ascomycota</taxon>
        <taxon>Pezizomycotina</taxon>
        <taxon>Sordariomycetes</taxon>
        <taxon>Hypocreomycetidae</taxon>
        <taxon>Glomerellales</taxon>
        <taxon>Glomerellaceae</taxon>
        <taxon>Colletotrichum</taxon>
        <taxon>Colletotrichum truncatum species complex</taxon>
    </lineage>
</organism>
<reference evidence="1 2" key="1">
    <citation type="journal article" date="2020" name="Phytopathology">
        <title>Genome Sequence Resources of Colletotrichum truncatum, C. plurivorum, C. musicola, and C. sojae: Four Species Pathogenic to Soybean (Glycine max).</title>
        <authorList>
            <person name="Rogerio F."/>
            <person name="Boufleur T.R."/>
            <person name="Ciampi-Guillardi M."/>
            <person name="Sukno S.A."/>
            <person name="Thon M.R."/>
            <person name="Massola Junior N.S."/>
            <person name="Baroncelli R."/>
        </authorList>
    </citation>
    <scope>NUCLEOTIDE SEQUENCE [LARGE SCALE GENOMIC DNA]</scope>
    <source>
        <strain evidence="1 2">CMES1059</strain>
    </source>
</reference>
<dbReference type="Proteomes" id="UP000805649">
    <property type="component" value="Unassembled WGS sequence"/>
</dbReference>
<name>A0ACC3ZA37_COLTU</name>
<keyword evidence="2" id="KW-1185">Reference proteome</keyword>
<proteinExistence type="predicted"/>
<sequence length="263" mass="30195">MSGHSSGSEYPYSSADYTSVPPSLYNSDAHSVTSSTASWGVPSSSSEYSSGSSQSNYTHSSGFWAPYGNEHRMPDEYSDTPAPSEYTTASSFTRAMIHSPTTVLPSRQMLHCEFQPWTGCQYRFQLDEAELWIRHTEDDHLRRNYPALCICWYCDDFQYDTQQSLDAGYNFESRMKHIADHMLYDGCLFENRRPDFHFLDHVYRLQLISPKAYQQAKGLSEGPPPPTEVFPLGWRPESSGRDAVVEVVDNSRRRRHRGSRRHY</sequence>
<gene>
    <name evidence="1" type="ORF">CTRU02_203702</name>
</gene>
<dbReference type="EMBL" id="VUJX02000002">
    <property type="protein sequence ID" value="KAL0940939.1"/>
    <property type="molecule type" value="Genomic_DNA"/>
</dbReference>
<accession>A0ACC3ZA37</accession>